<dbReference type="SMART" id="SM00871">
    <property type="entry name" value="AraC_E_bind"/>
    <property type="match status" value="1"/>
</dbReference>
<evidence type="ECO:0000259" key="1">
    <source>
        <dbReference type="SMART" id="SM00871"/>
    </source>
</evidence>
<dbReference type="STRING" id="33935.ADM90_11645"/>
<dbReference type="Proteomes" id="UP000037977">
    <property type="component" value="Unassembled WGS sequence"/>
</dbReference>
<proteinExistence type="predicted"/>
<evidence type="ECO:0000313" key="2">
    <source>
        <dbReference type="EMBL" id="KOY82277.1"/>
    </source>
</evidence>
<accession>A0A0N0UWW3</accession>
<dbReference type="Pfam" id="PF14526">
    <property type="entry name" value="Cass2"/>
    <property type="match status" value="1"/>
</dbReference>
<dbReference type="InterPro" id="IPR029441">
    <property type="entry name" value="Cass2"/>
</dbReference>
<keyword evidence="3" id="KW-1185">Reference proteome</keyword>
<dbReference type="RefSeq" id="WP_053995179.1">
    <property type="nucleotide sequence ID" value="NZ_CP065643.1"/>
</dbReference>
<evidence type="ECO:0000313" key="3">
    <source>
        <dbReference type="Proteomes" id="UP000037977"/>
    </source>
</evidence>
<feature type="domain" description="AraC effector-binding" evidence="1">
    <location>
        <begin position="88"/>
        <end position="246"/>
    </location>
</feature>
<dbReference type="PATRIC" id="fig|33935.3.peg.4250"/>
<dbReference type="OrthoDB" id="9801008at2"/>
<gene>
    <name evidence="2" type="ORF">ADM90_11645</name>
</gene>
<comment type="caution">
    <text evidence="2">The sequence shown here is derived from an EMBL/GenBank/DDBJ whole genome shotgun (WGS) entry which is preliminary data.</text>
</comment>
<dbReference type="InterPro" id="IPR053182">
    <property type="entry name" value="YobU-like_regulator"/>
</dbReference>
<dbReference type="Gene3D" id="3.20.80.10">
    <property type="entry name" value="Regulatory factor, effector binding domain"/>
    <property type="match status" value="1"/>
</dbReference>
<dbReference type="SUPFAM" id="SSF55136">
    <property type="entry name" value="Probable bacterial effector-binding domain"/>
    <property type="match status" value="1"/>
</dbReference>
<dbReference type="PANTHER" id="PTHR36444">
    <property type="entry name" value="TRANSCRIPTIONAL REGULATOR PROTEIN YOBU-RELATED"/>
    <property type="match status" value="1"/>
</dbReference>
<dbReference type="Pfam" id="PF12674">
    <property type="entry name" value="Zn_ribbon_2"/>
    <property type="match status" value="1"/>
</dbReference>
<dbReference type="InterPro" id="IPR010499">
    <property type="entry name" value="AraC_E-bd"/>
</dbReference>
<dbReference type="AlphaFoldDB" id="A0A0N0UWW3"/>
<dbReference type="PANTHER" id="PTHR36444:SF2">
    <property type="entry name" value="TRANSCRIPTIONAL REGULATOR PROTEIN YOBU-RELATED"/>
    <property type="match status" value="1"/>
</dbReference>
<protein>
    <submittedName>
        <fullName evidence="2">Transcriptional regulator</fullName>
    </submittedName>
</protein>
<reference evidence="2 3" key="1">
    <citation type="submission" date="2015-07" db="EMBL/GenBank/DDBJ databases">
        <title>Genome sequencing project for genomic taxonomy and phylogenomics of Bacillus-like bacteria.</title>
        <authorList>
            <person name="Liu B."/>
            <person name="Wang J."/>
            <person name="Zhu Y."/>
            <person name="Liu G."/>
            <person name="Chen Q."/>
            <person name="Chen Z."/>
            <person name="Che J."/>
            <person name="Ge C."/>
            <person name="Shi H."/>
            <person name="Pan Z."/>
            <person name="Liu X."/>
        </authorList>
    </citation>
    <scope>NUCLEOTIDE SEQUENCE [LARGE SCALE GENOMIC DNA]</scope>
    <source>
        <strain evidence="2 3">DSM 54</strain>
    </source>
</reference>
<organism evidence="2 3">
    <name type="scientific">Lysinibacillus macroides</name>
    <dbReference type="NCBI Taxonomy" id="33935"/>
    <lineage>
        <taxon>Bacteria</taxon>
        <taxon>Bacillati</taxon>
        <taxon>Bacillota</taxon>
        <taxon>Bacilli</taxon>
        <taxon>Bacillales</taxon>
        <taxon>Bacillaceae</taxon>
        <taxon>Lysinibacillus</taxon>
    </lineage>
</organism>
<sequence>MQSYCQSCGMPLVDGALLGTEKEGQKSQEYCTYCYELGEYRQRNLTVEEMIEYCIPHLQKDGMSEDRARNMLTAFLPSLKRWRKNELKEPNIVERDAFYMIGISAETSNAKEITSKAKIPQLWADFYRKNIMGQITNPDNQTIYALYSDYQTDVNGDYTITLGIGVTNRSEVPTGMVLKVIPAAKYMVFTSKRGAIPEIVIQAWQDIWAWFAGSDVERTYTGDFELYDERSTNPQEAQVAIYIAIK</sequence>
<name>A0A0N0UWW3_9BACI</name>
<dbReference type="InterPro" id="IPR025868">
    <property type="entry name" value="Zn_ribbon_dom_put"/>
</dbReference>
<dbReference type="InterPro" id="IPR011256">
    <property type="entry name" value="Reg_factor_effector_dom_sf"/>
</dbReference>
<dbReference type="EMBL" id="LGCI01000006">
    <property type="protein sequence ID" value="KOY82277.1"/>
    <property type="molecule type" value="Genomic_DNA"/>
</dbReference>